<evidence type="ECO:0000313" key="1">
    <source>
        <dbReference type="EMBL" id="KYQ47051.1"/>
    </source>
</evidence>
<gene>
    <name evidence="1" type="ORF">ALC60_13934</name>
</gene>
<sequence length="178" mass="19875">MLQQRKINYITWQLITDSRLKRRALGNEIELRKTEDIDNDYVESAAELRYSAIINPLRGGHTPRVSPGRDSVVRPNKNRPVLAAYIYQDQRFKGQDEFLGGNVAGGLAGRVAWRFASLPYSGPSRLPPVGWTPGTVVPLARNAPVIPTGYRLEGSRGAQLTMKYVHRKSGVLYQRDGG</sequence>
<proteinExistence type="predicted"/>
<keyword evidence="2" id="KW-1185">Reference proteome</keyword>
<organism evidence="1 2">
    <name type="scientific">Mycetomoellerius zeteki</name>
    <dbReference type="NCBI Taxonomy" id="64791"/>
    <lineage>
        <taxon>Eukaryota</taxon>
        <taxon>Metazoa</taxon>
        <taxon>Ecdysozoa</taxon>
        <taxon>Arthropoda</taxon>
        <taxon>Hexapoda</taxon>
        <taxon>Insecta</taxon>
        <taxon>Pterygota</taxon>
        <taxon>Neoptera</taxon>
        <taxon>Endopterygota</taxon>
        <taxon>Hymenoptera</taxon>
        <taxon>Apocrita</taxon>
        <taxon>Aculeata</taxon>
        <taxon>Formicoidea</taxon>
        <taxon>Formicidae</taxon>
        <taxon>Myrmicinae</taxon>
        <taxon>Mycetomoellerius</taxon>
    </lineage>
</organism>
<dbReference type="AlphaFoldDB" id="A0A151WGU8"/>
<dbReference type="EMBL" id="KQ983147">
    <property type="protein sequence ID" value="KYQ47051.1"/>
    <property type="molecule type" value="Genomic_DNA"/>
</dbReference>
<name>A0A151WGU8_9HYME</name>
<reference evidence="1 2" key="1">
    <citation type="submission" date="2015-09" db="EMBL/GenBank/DDBJ databases">
        <title>Trachymyrmex zeteki WGS genome.</title>
        <authorList>
            <person name="Nygaard S."/>
            <person name="Hu H."/>
            <person name="Boomsma J."/>
            <person name="Zhang G."/>
        </authorList>
    </citation>
    <scope>NUCLEOTIDE SEQUENCE [LARGE SCALE GENOMIC DNA]</scope>
    <source>
        <strain evidence="1">Tzet28-1</strain>
        <tissue evidence="1">Whole body</tissue>
    </source>
</reference>
<accession>A0A151WGU8</accession>
<evidence type="ECO:0000313" key="2">
    <source>
        <dbReference type="Proteomes" id="UP000075809"/>
    </source>
</evidence>
<dbReference type="Proteomes" id="UP000075809">
    <property type="component" value="Unassembled WGS sequence"/>
</dbReference>
<protein>
    <submittedName>
        <fullName evidence="1">Uncharacterized protein</fullName>
    </submittedName>
</protein>